<accession>A0AAW2Q0X3</accession>
<dbReference type="AlphaFoldDB" id="A0AAW2Q0X3"/>
<dbReference type="PANTHER" id="PTHR33116:SF86">
    <property type="entry name" value="REVERSE TRANSCRIPTASE DOMAIN-CONTAINING PROTEIN"/>
    <property type="match status" value="1"/>
</dbReference>
<reference evidence="1" key="1">
    <citation type="submission" date="2020-06" db="EMBL/GenBank/DDBJ databases">
        <authorList>
            <person name="Li T."/>
            <person name="Hu X."/>
            <person name="Zhang T."/>
            <person name="Song X."/>
            <person name="Zhang H."/>
            <person name="Dai N."/>
            <person name="Sheng W."/>
            <person name="Hou X."/>
            <person name="Wei L."/>
        </authorList>
    </citation>
    <scope>NUCLEOTIDE SEQUENCE</scope>
    <source>
        <strain evidence="1">G02</strain>
        <tissue evidence="1">Leaf</tissue>
    </source>
</reference>
<reference evidence="1" key="2">
    <citation type="journal article" date="2024" name="Plant">
        <title>Genomic evolution and insights into agronomic trait innovations of Sesamum species.</title>
        <authorList>
            <person name="Miao H."/>
            <person name="Wang L."/>
            <person name="Qu L."/>
            <person name="Liu H."/>
            <person name="Sun Y."/>
            <person name="Le M."/>
            <person name="Wang Q."/>
            <person name="Wei S."/>
            <person name="Zheng Y."/>
            <person name="Lin W."/>
            <person name="Duan Y."/>
            <person name="Cao H."/>
            <person name="Xiong S."/>
            <person name="Wang X."/>
            <person name="Wei L."/>
            <person name="Li C."/>
            <person name="Ma Q."/>
            <person name="Ju M."/>
            <person name="Zhao R."/>
            <person name="Li G."/>
            <person name="Mu C."/>
            <person name="Tian Q."/>
            <person name="Mei H."/>
            <person name="Zhang T."/>
            <person name="Gao T."/>
            <person name="Zhang H."/>
        </authorList>
    </citation>
    <scope>NUCLEOTIDE SEQUENCE</scope>
    <source>
        <strain evidence="1">G02</strain>
    </source>
</reference>
<evidence type="ECO:0008006" key="2">
    <source>
        <dbReference type="Google" id="ProtNLM"/>
    </source>
</evidence>
<gene>
    <name evidence="1" type="ORF">Sradi_3828400</name>
</gene>
<dbReference type="PANTHER" id="PTHR33116">
    <property type="entry name" value="REVERSE TRANSCRIPTASE ZINC-BINDING DOMAIN-CONTAINING PROTEIN-RELATED-RELATED"/>
    <property type="match status" value="1"/>
</dbReference>
<proteinExistence type="predicted"/>
<comment type="caution">
    <text evidence="1">The sequence shown here is derived from an EMBL/GenBank/DDBJ whole genome shotgun (WGS) entry which is preliminary data.</text>
</comment>
<protein>
    <recommendedName>
        <fullName evidence="2">Reverse transcriptase domain-containing protein</fullName>
    </recommendedName>
</protein>
<name>A0AAW2Q0X3_SESRA</name>
<evidence type="ECO:0000313" key="1">
    <source>
        <dbReference type="EMBL" id="KAL0361439.1"/>
    </source>
</evidence>
<sequence length="185" mass="20600">MGNNLGTYDRNEVSIKGIPCLRIFFFFVCAEAFTGMVHKEEMNGAIQGILVTRSAPLVSHLLFVDDALIFCKATQEVILCLRGILLSFEKASRLKINLQKLVMVFSTDVAESLWLELASILGVAVASKHDKCLGLPMVVGRSKELFEGIKDRIWMKLHNWSTKKLSQAGRAVLLKSVLKLSLFSL</sequence>
<organism evidence="1">
    <name type="scientific">Sesamum radiatum</name>
    <name type="common">Black benniseed</name>
    <dbReference type="NCBI Taxonomy" id="300843"/>
    <lineage>
        <taxon>Eukaryota</taxon>
        <taxon>Viridiplantae</taxon>
        <taxon>Streptophyta</taxon>
        <taxon>Embryophyta</taxon>
        <taxon>Tracheophyta</taxon>
        <taxon>Spermatophyta</taxon>
        <taxon>Magnoliopsida</taxon>
        <taxon>eudicotyledons</taxon>
        <taxon>Gunneridae</taxon>
        <taxon>Pentapetalae</taxon>
        <taxon>asterids</taxon>
        <taxon>lamiids</taxon>
        <taxon>Lamiales</taxon>
        <taxon>Pedaliaceae</taxon>
        <taxon>Sesamum</taxon>
    </lineage>
</organism>
<dbReference type="EMBL" id="JACGWJ010000016">
    <property type="protein sequence ID" value="KAL0361439.1"/>
    <property type="molecule type" value="Genomic_DNA"/>
</dbReference>